<sequence>MEEAHHDFEEHMKAVEKLCRVCGNKVQTQSSKNKFKCRNYSSDIFLYFNVDVSKDANSYGSFMCQKCYSRIDNIKRRPRLTAILETARKQGDEGKQVWMEYEKNIDASQCTVCCQYGKLAKAGKSIDGRRKRFLSKRMKTFQKHHTSVTSNPDSEQSTNQGVSCPDLPAPTPALSSETSSEDHPLPQSPLPGLSRDELFQPPSHTPEIILPPQNVQYFLYYYHFFRSLYLRNSFYHQ</sequence>
<dbReference type="EMBL" id="BLXT01004562">
    <property type="protein sequence ID" value="GFO14444.1"/>
    <property type="molecule type" value="Genomic_DNA"/>
</dbReference>
<organism evidence="2 3">
    <name type="scientific">Plakobranchus ocellatus</name>
    <dbReference type="NCBI Taxonomy" id="259542"/>
    <lineage>
        <taxon>Eukaryota</taxon>
        <taxon>Metazoa</taxon>
        <taxon>Spiralia</taxon>
        <taxon>Lophotrochozoa</taxon>
        <taxon>Mollusca</taxon>
        <taxon>Gastropoda</taxon>
        <taxon>Heterobranchia</taxon>
        <taxon>Euthyneura</taxon>
        <taxon>Panpulmonata</taxon>
        <taxon>Sacoglossa</taxon>
        <taxon>Placobranchoidea</taxon>
        <taxon>Plakobranchidae</taxon>
        <taxon>Plakobranchus</taxon>
    </lineage>
</organism>
<keyword evidence="3" id="KW-1185">Reference proteome</keyword>
<proteinExistence type="predicted"/>
<dbReference type="Proteomes" id="UP000735302">
    <property type="component" value="Unassembled WGS sequence"/>
</dbReference>
<feature type="compositionally biased region" description="Polar residues" evidence="1">
    <location>
        <begin position="147"/>
        <end position="162"/>
    </location>
</feature>
<evidence type="ECO:0000313" key="3">
    <source>
        <dbReference type="Proteomes" id="UP000735302"/>
    </source>
</evidence>
<gene>
    <name evidence="2" type="ORF">PoB_004094900</name>
</gene>
<evidence type="ECO:0000313" key="2">
    <source>
        <dbReference type="EMBL" id="GFO14444.1"/>
    </source>
</evidence>
<protein>
    <submittedName>
        <fullName evidence="2">Nrag7 protein</fullName>
    </submittedName>
</protein>
<comment type="caution">
    <text evidence="2">The sequence shown here is derived from an EMBL/GenBank/DDBJ whole genome shotgun (WGS) entry which is preliminary data.</text>
</comment>
<evidence type="ECO:0000256" key="1">
    <source>
        <dbReference type="SAM" id="MobiDB-lite"/>
    </source>
</evidence>
<reference evidence="2 3" key="1">
    <citation type="journal article" date="2021" name="Elife">
        <title>Chloroplast acquisition without the gene transfer in kleptoplastic sea slugs, Plakobranchus ocellatus.</title>
        <authorList>
            <person name="Maeda T."/>
            <person name="Takahashi S."/>
            <person name="Yoshida T."/>
            <person name="Shimamura S."/>
            <person name="Takaki Y."/>
            <person name="Nagai Y."/>
            <person name="Toyoda A."/>
            <person name="Suzuki Y."/>
            <person name="Arimoto A."/>
            <person name="Ishii H."/>
            <person name="Satoh N."/>
            <person name="Nishiyama T."/>
            <person name="Hasebe M."/>
            <person name="Maruyama T."/>
            <person name="Minagawa J."/>
            <person name="Obokata J."/>
            <person name="Shigenobu S."/>
        </authorList>
    </citation>
    <scope>NUCLEOTIDE SEQUENCE [LARGE SCALE GENOMIC DNA]</scope>
</reference>
<accession>A0AAV4B7X2</accession>
<feature type="region of interest" description="Disordered" evidence="1">
    <location>
        <begin position="143"/>
        <end position="198"/>
    </location>
</feature>
<name>A0AAV4B7X2_9GAST</name>
<dbReference type="AlphaFoldDB" id="A0AAV4B7X2"/>